<dbReference type="Pfam" id="PF13579">
    <property type="entry name" value="Glyco_trans_4_4"/>
    <property type="match status" value="1"/>
</dbReference>
<dbReference type="InterPro" id="IPR028098">
    <property type="entry name" value="Glyco_trans_4-like_N"/>
</dbReference>
<protein>
    <submittedName>
        <fullName evidence="3">Uncharacterized protein</fullName>
    </submittedName>
</protein>
<gene>
    <name evidence="3" type="ORF">COV05_01715</name>
</gene>
<dbReference type="Proteomes" id="UP000231436">
    <property type="component" value="Unassembled WGS sequence"/>
</dbReference>
<dbReference type="PANTHER" id="PTHR45947:SF3">
    <property type="entry name" value="SULFOQUINOVOSYL TRANSFERASE SQD2"/>
    <property type="match status" value="1"/>
</dbReference>
<dbReference type="EMBL" id="PFEU01000008">
    <property type="protein sequence ID" value="PJE76894.1"/>
    <property type="molecule type" value="Genomic_DNA"/>
</dbReference>
<feature type="domain" description="Glycosyltransferase subfamily 4-like N-terminal" evidence="2">
    <location>
        <begin position="35"/>
        <end position="185"/>
    </location>
</feature>
<organism evidence="3 4">
    <name type="scientific">Candidatus Uhrbacteria bacterium CG10_big_fil_rev_8_21_14_0_10_48_16</name>
    <dbReference type="NCBI Taxonomy" id="1975038"/>
    <lineage>
        <taxon>Bacteria</taxon>
        <taxon>Candidatus Uhriibacteriota</taxon>
    </lineage>
</organism>
<dbReference type="Pfam" id="PF00534">
    <property type="entry name" value="Glycos_transf_1"/>
    <property type="match status" value="1"/>
</dbReference>
<accession>A0A2M8LHI0</accession>
<evidence type="ECO:0000259" key="1">
    <source>
        <dbReference type="Pfam" id="PF00534"/>
    </source>
</evidence>
<dbReference type="Gene3D" id="3.40.50.2000">
    <property type="entry name" value="Glycogen Phosphorylase B"/>
    <property type="match status" value="2"/>
</dbReference>
<evidence type="ECO:0000313" key="4">
    <source>
        <dbReference type="Proteomes" id="UP000231436"/>
    </source>
</evidence>
<reference evidence="4" key="1">
    <citation type="submission" date="2017-09" db="EMBL/GenBank/DDBJ databases">
        <title>Depth-based differentiation of microbial function through sediment-hosted aquifers and enrichment of novel symbionts in the deep terrestrial subsurface.</title>
        <authorList>
            <person name="Probst A.J."/>
            <person name="Ladd B."/>
            <person name="Jarett J.K."/>
            <person name="Geller-Mcgrath D.E."/>
            <person name="Sieber C.M.K."/>
            <person name="Emerson J.B."/>
            <person name="Anantharaman K."/>
            <person name="Thomas B.C."/>
            <person name="Malmstrom R."/>
            <person name="Stieglmeier M."/>
            <person name="Klingl A."/>
            <person name="Woyke T."/>
            <person name="Ryan C.M."/>
            <person name="Banfield J.F."/>
        </authorList>
    </citation>
    <scope>NUCLEOTIDE SEQUENCE [LARGE SCALE GENOMIC DNA]</scope>
</reference>
<dbReference type="AlphaFoldDB" id="A0A2M8LHI0"/>
<feature type="domain" description="Glycosyl transferase family 1" evidence="1">
    <location>
        <begin position="190"/>
        <end position="348"/>
    </location>
</feature>
<dbReference type="InterPro" id="IPR050194">
    <property type="entry name" value="Glycosyltransferase_grp1"/>
</dbReference>
<evidence type="ECO:0000313" key="3">
    <source>
        <dbReference type="EMBL" id="PJE76894.1"/>
    </source>
</evidence>
<dbReference type="CDD" id="cd03801">
    <property type="entry name" value="GT4_PimA-like"/>
    <property type="match status" value="1"/>
</dbReference>
<sequence>MTSKKTTRIAVFFTHGVSLELWEQRGMFSREVTFYEELARELGEVCFFTYGRNDARFASKLGTQIRLFPKRLPVPNLLYAVLLPFLYWRELSQVQALRIHQLAGAIPAVITHWLMCKPLIVRGGFQWLTFARKQGASKLKQRCISIIERLSYRSANVIIHTTQADATFVQNRYGIHPEKIQVIPNYVDTELFKPMNTQKHPQSLCYVGRFEEQKNLFNLLGAMEGSQIHLVLYGDGSLKSELEHRAKQLNIHASFMGRIANEELPYALNTCEAFILPSWYEGNPKVLLEAMSCGLPCIGTNVEGIASLIKDGETGLLCDPSSPSIAQAIHTLFADQDFRNRLGYTARTHILKSVSLTQVIQRECPFYDSQHERV</sequence>
<dbReference type="PANTHER" id="PTHR45947">
    <property type="entry name" value="SULFOQUINOVOSYL TRANSFERASE SQD2"/>
    <property type="match status" value="1"/>
</dbReference>
<evidence type="ECO:0000259" key="2">
    <source>
        <dbReference type="Pfam" id="PF13579"/>
    </source>
</evidence>
<dbReference type="SUPFAM" id="SSF53756">
    <property type="entry name" value="UDP-Glycosyltransferase/glycogen phosphorylase"/>
    <property type="match status" value="1"/>
</dbReference>
<proteinExistence type="predicted"/>
<dbReference type="InterPro" id="IPR001296">
    <property type="entry name" value="Glyco_trans_1"/>
</dbReference>
<name>A0A2M8LHI0_9BACT</name>
<dbReference type="GO" id="GO:0016757">
    <property type="term" value="F:glycosyltransferase activity"/>
    <property type="evidence" value="ECO:0007669"/>
    <property type="project" value="InterPro"/>
</dbReference>
<comment type="caution">
    <text evidence="3">The sequence shown here is derived from an EMBL/GenBank/DDBJ whole genome shotgun (WGS) entry which is preliminary data.</text>
</comment>